<gene>
    <name evidence="15" type="ORF">ACFQQG_06060</name>
</gene>
<comment type="catalytic activity">
    <reaction evidence="8">
        <text>D-xylose(out) + ATP + H2O = D-xylose(in) + ADP + phosphate + H(+)</text>
        <dbReference type="Rhea" id="RHEA:29899"/>
        <dbReference type="ChEBI" id="CHEBI:15377"/>
        <dbReference type="ChEBI" id="CHEBI:15378"/>
        <dbReference type="ChEBI" id="CHEBI:30616"/>
        <dbReference type="ChEBI" id="CHEBI:43474"/>
        <dbReference type="ChEBI" id="CHEBI:53455"/>
        <dbReference type="ChEBI" id="CHEBI:456216"/>
        <dbReference type="EC" id="7.5.2.13"/>
    </reaction>
    <physiologicalReaction direction="left-to-right" evidence="8">
        <dbReference type="Rhea" id="RHEA:29900"/>
    </physiologicalReaction>
</comment>
<evidence type="ECO:0000313" key="15">
    <source>
        <dbReference type="EMBL" id="MFC7057809.1"/>
    </source>
</evidence>
<proteinExistence type="inferred from homology"/>
<dbReference type="NCBIfam" id="NF008653">
    <property type="entry name" value="PRK11650.1"/>
    <property type="match status" value="1"/>
</dbReference>
<dbReference type="CDD" id="cd03301">
    <property type="entry name" value="ABC_MalK_N"/>
    <property type="match status" value="1"/>
</dbReference>
<dbReference type="Gene3D" id="2.40.50.140">
    <property type="entry name" value="Nucleic acid-binding proteins"/>
    <property type="match status" value="1"/>
</dbReference>
<keyword evidence="2" id="KW-0813">Transport</keyword>
<comment type="caution">
    <text evidence="15">The sequence shown here is derived from an EMBL/GenBank/DDBJ whole genome shotgun (WGS) entry which is preliminary data.</text>
</comment>
<sequence>MAQLEIETLRKTFGRGEDSVEAVSDLSLSAADGEFLVLVGPSGCGKSTTLNCIAGLESVTDGTIRIEDEPVTERRPEERDIAMVFQNYALYPHMTAAENMEFGLKMTTDLSAAERRERVESTAELLDIGELLEQKPKSLSGGQKQRVALGRAIIRDPAVFLMDEPLSNLDASLRSTMRTEIQQLQEDLEVTTMYVTHDQTEAMTMADRIAVMQDGELQQVGEPLECYYRPQNRFVAEFIGEPAMNMLDVTRRGDQLVADGFEYPVPERADDLRSGGAFVLGIRPGAIEVVEPQTGAATGTVEVVEPLGETSHAYVELANTTVTVTTDGPGAVSRGERVGIDFPPQRVHLFDADSGVAVARRDSLPGESVENDLRTHTD</sequence>
<dbReference type="EC" id="7.5.2.13" evidence="13"/>
<comment type="subunit">
    <text evidence="12">The complex is composed of two ATP-binding proteins (XacJ and XacK), two transmembrane proteins (XacH and XacI) and a solute-binding protein (XacG).</text>
</comment>
<dbReference type="AlphaFoldDB" id="A0ABD5VZ86"/>
<dbReference type="PANTHER" id="PTHR43875">
    <property type="entry name" value="MALTODEXTRIN IMPORT ATP-BINDING PROTEIN MSMX"/>
    <property type="match status" value="1"/>
</dbReference>
<dbReference type="Proteomes" id="UP001596445">
    <property type="component" value="Unassembled WGS sequence"/>
</dbReference>
<dbReference type="InterPro" id="IPR013611">
    <property type="entry name" value="Transp-assoc_OB_typ2"/>
</dbReference>
<dbReference type="InterPro" id="IPR047641">
    <property type="entry name" value="ABC_transpr_MalK/UgpC-like"/>
</dbReference>
<dbReference type="InterPro" id="IPR003439">
    <property type="entry name" value="ABC_transporter-like_ATP-bd"/>
</dbReference>
<dbReference type="InterPro" id="IPR003593">
    <property type="entry name" value="AAA+_ATPase"/>
</dbReference>
<dbReference type="EMBL" id="JBHSZI010000001">
    <property type="protein sequence ID" value="MFC7057809.1"/>
    <property type="molecule type" value="Genomic_DNA"/>
</dbReference>
<dbReference type="InterPro" id="IPR017871">
    <property type="entry name" value="ABC_transporter-like_CS"/>
</dbReference>
<keyword evidence="4" id="KW-0547">Nucleotide-binding</keyword>
<evidence type="ECO:0000259" key="14">
    <source>
        <dbReference type="PROSITE" id="PS50893"/>
    </source>
</evidence>
<keyword evidence="5 15" id="KW-0067">ATP-binding</keyword>
<keyword evidence="3" id="KW-1003">Cell membrane</keyword>
<dbReference type="SUPFAM" id="SSF52540">
    <property type="entry name" value="P-loop containing nucleoside triphosphate hydrolases"/>
    <property type="match status" value="1"/>
</dbReference>
<dbReference type="PROSITE" id="PS00211">
    <property type="entry name" value="ABC_TRANSPORTER_1"/>
    <property type="match status" value="1"/>
</dbReference>
<keyword evidence="6" id="KW-1278">Translocase</keyword>
<evidence type="ECO:0000313" key="16">
    <source>
        <dbReference type="Proteomes" id="UP001596445"/>
    </source>
</evidence>
<dbReference type="Pfam" id="PF00005">
    <property type="entry name" value="ABC_tran"/>
    <property type="match status" value="1"/>
</dbReference>
<accession>A0ABD5VZ86</accession>
<keyword evidence="7" id="KW-0472">Membrane</keyword>
<dbReference type="Gene3D" id="3.40.50.300">
    <property type="entry name" value="P-loop containing nucleotide triphosphate hydrolases"/>
    <property type="match status" value="1"/>
</dbReference>
<evidence type="ECO:0000256" key="2">
    <source>
        <dbReference type="ARBA" id="ARBA00022448"/>
    </source>
</evidence>
<comment type="catalytic activity">
    <reaction evidence="9">
        <text>L-arabinose(out) + ATP + H2O = L-arabinose(in) + ADP + phosphate + H(+)</text>
        <dbReference type="Rhea" id="RHEA:30007"/>
        <dbReference type="ChEBI" id="CHEBI:15377"/>
        <dbReference type="ChEBI" id="CHEBI:15378"/>
        <dbReference type="ChEBI" id="CHEBI:17535"/>
        <dbReference type="ChEBI" id="CHEBI:30616"/>
        <dbReference type="ChEBI" id="CHEBI:43474"/>
        <dbReference type="ChEBI" id="CHEBI:456216"/>
        <dbReference type="EC" id="7.5.2.13"/>
    </reaction>
    <physiologicalReaction direction="left-to-right" evidence="9">
        <dbReference type="Rhea" id="RHEA:30008"/>
    </physiologicalReaction>
</comment>
<comment type="similarity">
    <text evidence="11">Belongs to the ABC transporter superfamily. Carbohydrate uptake transporter-1 (CUT1) (TC 3.A.1.1) family.</text>
</comment>
<protein>
    <recommendedName>
        <fullName evidence="13">ABC-type D-xylose/L-arabinose transporter</fullName>
        <ecNumber evidence="13">7.5.2.13</ecNumber>
    </recommendedName>
</protein>
<dbReference type="GO" id="GO:0005886">
    <property type="term" value="C:plasma membrane"/>
    <property type="evidence" value="ECO:0007669"/>
    <property type="project" value="UniProtKB-SubCell"/>
</dbReference>
<dbReference type="Gene3D" id="2.40.50.100">
    <property type="match status" value="1"/>
</dbReference>
<comment type="subcellular location">
    <subcellularLocation>
        <location evidence="1">Cell membrane</location>
        <topology evidence="1">Peripheral membrane protein</topology>
    </subcellularLocation>
</comment>
<dbReference type="RefSeq" id="WP_267163602.1">
    <property type="nucleotide sequence ID" value="NZ_CP112972.1"/>
</dbReference>
<dbReference type="SUPFAM" id="SSF50331">
    <property type="entry name" value="MOP-like"/>
    <property type="match status" value="1"/>
</dbReference>
<dbReference type="GeneID" id="76629738"/>
<name>A0ABD5VZ86_9EURY</name>
<dbReference type="Pfam" id="PF08402">
    <property type="entry name" value="TOBE_2"/>
    <property type="match status" value="1"/>
</dbReference>
<evidence type="ECO:0000256" key="5">
    <source>
        <dbReference type="ARBA" id="ARBA00022840"/>
    </source>
</evidence>
<evidence type="ECO:0000256" key="13">
    <source>
        <dbReference type="ARBA" id="ARBA00066315"/>
    </source>
</evidence>
<organism evidence="15 16">
    <name type="scientific">Halovenus salina</name>
    <dbReference type="NCBI Taxonomy" id="1510225"/>
    <lineage>
        <taxon>Archaea</taxon>
        <taxon>Methanobacteriati</taxon>
        <taxon>Methanobacteriota</taxon>
        <taxon>Stenosarchaea group</taxon>
        <taxon>Halobacteria</taxon>
        <taxon>Halobacteriales</taxon>
        <taxon>Haloarculaceae</taxon>
        <taxon>Halovenus</taxon>
    </lineage>
</organism>
<dbReference type="GO" id="GO:0022857">
    <property type="term" value="F:transmembrane transporter activity"/>
    <property type="evidence" value="ECO:0007669"/>
    <property type="project" value="UniProtKB-ARBA"/>
</dbReference>
<evidence type="ECO:0000256" key="4">
    <source>
        <dbReference type="ARBA" id="ARBA00022741"/>
    </source>
</evidence>
<dbReference type="PROSITE" id="PS50893">
    <property type="entry name" value="ABC_TRANSPORTER_2"/>
    <property type="match status" value="1"/>
</dbReference>
<dbReference type="GO" id="GO:1902495">
    <property type="term" value="C:transmembrane transporter complex"/>
    <property type="evidence" value="ECO:0007669"/>
    <property type="project" value="UniProtKB-ARBA"/>
</dbReference>
<dbReference type="InterPro" id="IPR027417">
    <property type="entry name" value="P-loop_NTPase"/>
</dbReference>
<keyword evidence="16" id="KW-1185">Reference proteome</keyword>
<evidence type="ECO:0000256" key="7">
    <source>
        <dbReference type="ARBA" id="ARBA00023136"/>
    </source>
</evidence>
<dbReference type="InterPro" id="IPR012340">
    <property type="entry name" value="NA-bd_OB-fold"/>
</dbReference>
<evidence type="ECO:0000256" key="11">
    <source>
        <dbReference type="ARBA" id="ARBA00061029"/>
    </source>
</evidence>
<dbReference type="InterPro" id="IPR015855">
    <property type="entry name" value="ABC_transpr_MalK-like"/>
</dbReference>
<evidence type="ECO:0000256" key="3">
    <source>
        <dbReference type="ARBA" id="ARBA00022475"/>
    </source>
</evidence>
<evidence type="ECO:0000256" key="12">
    <source>
        <dbReference type="ARBA" id="ARBA00065962"/>
    </source>
</evidence>
<evidence type="ECO:0000256" key="8">
    <source>
        <dbReference type="ARBA" id="ARBA00050355"/>
    </source>
</evidence>
<reference evidence="15 16" key="1">
    <citation type="journal article" date="2019" name="Int. J. Syst. Evol. Microbiol.">
        <title>The Global Catalogue of Microorganisms (GCM) 10K type strain sequencing project: providing services to taxonomists for standard genome sequencing and annotation.</title>
        <authorList>
            <consortium name="The Broad Institute Genomics Platform"/>
            <consortium name="The Broad Institute Genome Sequencing Center for Infectious Disease"/>
            <person name="Wu L."/>
            <person name="Ma J."/>
        </authorList>
    </citation>
    <scope>NUCLEOTIDE SEQUENCE [LARGE SCALE GENOMIC DNA]</scope>
    <source>
        <strain evidence="15 16">JCM 30072</strain>
    </source>
</reference>
<evidence type="ECO:0000256" key="9">
    <source>
        <dbReference type="ARBA" id="ARBA00051890"/>
    </source>
</evidence>
<dbReference type="FunFam" id="3.40.50.300:FF:000042">
    <property type="entry name" value="Maltose/maltodextrin ABC transporter, ATP-binding protein"/>
    <property type="match status" value="1"/>
</dbReference>
<evidence type="ECO:0000256" key="6">
    <source>
        <dbReference type="ARBA" id="ARBA00022967"/>
    </source>
</evidence>
<dbReference type="SMART" id="SM00382">
    <property type="entry name" value="AAA"/>
    <property type="match status" value="1"/>
</dbReference>
<dbReference type="PANTHER" id="PTHR43875:SF15">
    <property type="entry name" value="TREHALOSE IMPORT ATP-BINDING PROTEIN SUGC"/>
    <property type="match status" value="1"/>
</dbReference>
<comment type="function">
    <text evidence="10">Part of the ABC transporter complex XacGHIJK involved in the uptake of xylose and arabinose. Responsible for energy coupling to the transport system.</text>
</comment>
<dbReference type="InterPro" id="IPR008995">
    <property type="entry name" value="Mo/tungstate-bd_C_term_dom"/>
</dbReference>
<evidence type="ECO:0000256" key="1">
    <source>
        <dbReference type="ARBA" id="ARBA00004202"/>
    </source>
</evidence>
<dbReference type="GO" id="GO:0005524">
    <property type="term" value="F:ATP binding"/>
    <property type="evidence" value="ECO:0007669"/>
    <property type="project" value="UniProtKB-KW"/>
</dbReference>
<feature type="domain" description="ABC transporter" evidence="14">
    <location>
        <begin position="4"/>
        <end position="239"/>
    </location>
</feature>
<evidence type="ECO:0000256" key="10">
    <source>
        <dbReference type="ARBA" id="ARBA00053454"/>
    </source>
</evidence>